<reference evidence="3 5" key="2">
    <citation type="submission" date="2018-05" db="EMBL/GenBank/DDBJ databases">
        <title>Reference genomes for bee gut microbiota database.</title>
        <authorList>
            <person name="Ellegaard K.M."/>
        </authorList>
    </citation>
    <scope>NUCLEOTIDE SEQUENCE [LARGE SCALE GENOMIC DNA]</scope>
    <source>
        <strain evidence="3 5">ESL0167</strain>
    </source>
</reference>
<dbReference type="HOGENOM" id="CLU_047530_5_0_6"/>
<dbReference type="InterPro" id="IPR050400">
    <property type="entry name" value="Bact_Cytoskel_RodZ"/>
</dbReference>
<dbReference type="AlphaFoldDB" id="A0A0A7S370"/>
<dbReference type="EMBL" id="QGLM01000020">
    <property type="protein sequence ID" value="PXY94552.1"/>
    <property type="molecule type" value="Genomic_DNA"/>
</dbReference>
<accession>A0A0A7S370</accession>
<organism evidence="2 4">
    <name type="scientific">Frischella perrara</name>
    <dbReference type="NCBI Taxonomy" id="1267021"/>
    <lineage>
        <taxon>Bacteria</taxon>
        <taxon>Pseudomonadati</taxon>
        <taxon>Pseudomonadota</taxon>
        <taxon>Gammaproteobacteria</taxon>
        <taxon>Orbales</taxon>
        <taxon>Orbaceae</taxon>
        <taxon>Frischella</taxon>
    </lineage>
</organism>
<feature type="transmembrane region" description="Helical" evidence="1">
    <location>
        <begin position="109"/>
        <end position="129"/>
    </location>
</feature>
<proteinExistence type="predicted"/>
<dbReference type="PANTHER" id="PTHR34475:SF1">
    <property type="entry name" value="CYTOSKELETON PROTEIN RODZ"/>
    <property type="match status" value="1"/>
</dbReference>
<keyword evidence="1" id="KW-0472">Membrane</keyword>
<reference evidence="2 4" key="1">
    <citation type="journal article" date="2014" name="Appl. Environ. Microbiol.">
        <title>Gut symbionts from distinct hosts exhibit genotoxic activity via divergent colibactin biosynthetic pathways.</title>
        <authorList>
            <person name="Engel P."/>
            <person name="Vizcaino M.I."/>
            <person name="Crawford J.M."/>
        </authorList>
    </citation>
    <scope>NUCLEOTIDE SEQUENCE [LARGE SCALE GENOMIC DNA]</scope>
    <source>
        <strain evidence="2 4">PEB0191</strain>
    </source>
</reference>
<dbReference type="EMBL" id="CP009056">
    <property type="protein sequence ID" value="AJA45899.1"/>
    <property type="molecule type" value="Genomic_DNA"/>
</dbReference>
<keyword evidence="1" id="KW-1133">Transmembrane helix</keyword>
<dbReference type="PANTHER" id="PTHR34475">
    <property type="match status" value="1"/>
</dbReference>
<dbReference type="InterPro" id="IPR010982">
    <property type="entry name" value="Lambda_DNA-bd_dom_sf"/>
</dbReference>
<dbReference type="OrthoDB" id="9790252at2"/>
<evidence type="ECO:0000313" key="3">
    <source>
        <dbReference type="EMBL" id="PXY94552.1"/>
    </source>
</evidence>
<dbReference type="CDD" id="cd00093">
    <property type="entry name" value="HTH_XRE"/>
    <property type="match status" value="1"/>
</dbReference>
<evidence type="ECO:0000313" key="2">
    <source>
        <dbReference type="EMBL" id="AJA45899.1"/>
    </source>
</evidence>
<name>A0A0A7S370_FRIPE</name>
<dbReference type="Gene3D" id="1.10.260.40">
    <property type="entry name" value="lambda repressor-like DNA-binding domains"/>
    <property type="match status" value="1"/>
</dbReference>
<gene>
    <name evidence="3" type="ORF">DKK76_10330</name>
    <name evidence="2" type="ORF">FPB0191_02089</name>
</gene>
<keyword evidence="1" id="KW-0812">Transmembrane</keyword>
<evidence type="ECO:0000256" key="1">
    <source>
        <dbReference type="SAM" id="Phobius"/>
    </source>
</evidence>
<protein>
    <submittedName>
        <fullName evidence="2">Helix-turn-helix domain protein</fullName>
    </submittedName>
    <submittedName>
        <fullName evidence="3">Transcriptional regulator</fullName>
    </submittedName>
</protein>
<dbReference type="InterPro" id="IPR001387">
    <property type="entry name" value="Cro/C1-type_HTH"/>
</dbReference>
<dbReference type="KEGG" id="fpp:FPB0191_02089"/>
<keyword evidence="4" id="KW-1185">Reference proteome</keyword>
<dbReference type="Pfam" id="PF13413">
    <property type="entry name" value="HTH_25"/>
    <property type="match status" value="1"/>
</dbReference>
<dbReference type="SUPFAM" id="SSF47413">
    <property type="entry name" value="lambda repressor-like DNA-binding domains"/>
    <property type="match status" value="1"/>
</dbReference>
<dbReference type="RefSeq" id="WP_039105906.1">
    <property type="nucleotide sequence ID" value="NZ_CALYQC010000007.1"/>
</dbReference>
<dbReference type="GO" id="GO:0003677">
    <property type="term" value="F:DNA binding"/>
    <property type="evidence" value="ECO:0007669"/>
    <property type="project" value="InterPro"/>
</dbReference>
<dbReference type="STRING" id="1267021.FPB0191_02089"/>
<evidence type="ECO:0000313" key="5">
    <source>
        <dbReference type="Proteomes" id="UP000247838"/>
    </source>
</evidence>
<dbReference type="Proteomes" id="UP000030901">
    <property type="component" value="Chromosome"/>
</dbReference>
<sequence>MSEENNADHEHVVSLGNKLSLLRQKLGLSQADIAAKLHLHSAIIEQIETDNIPNIPNVFIKSYIKSYAEIVGLPAEEYSPFLHIKSNQQPKRHMKNYSQKSQHKRLGKMIFFMTIITILIALGITWFSVWNDNNNNFIEISHYVSPPKEAVNNS</sequence>
<dbReference type="Proteomes" id="UP000247838">
    <property type="component" value="Unassembled WGS sequence"/>
</dbReference>
<evidence type="ECO:0000313" key="4">
    <source>
        <dbReference type="Proteomes" id="UP000030901"/>
    </source>
</evidence>